<evidence type="ECO:0000256" key="1">
    <source>
        <dbReference type="ARBA" id="ARBA00022741"/>
    </source>
</evidence>
<proteinExistence type="predicted"/>
<dbReference type="EMBL" id="KB932928">
    <property type="protein sequence ID" value="EOO02256.1"/>
    <property type="molecule type" value="Genomic_DNA"/>
</dbReference>
<name>R8BSE4_PHAM7</name>
<keyword evidence="2" id="KW-0067">ATP-binding</keyword>
<dbReference type="InterPro" id="IPR001270">
    <property type="entry name" value="ClpA/B"/>
</dbReference>
<dbReference type="eggNOG" id="KOG1051">
    <property type="taxonomic scope" value="Eukaryota"/>
</dbReference>
<dbReference type="Pfam" id="PF07724">
    <property type="entry name" value="AAA_2"/>
    <property type="match status" value="1"/>
</dbReference>
<dbReference type="PRINTS" id="PR00300">
    <property type="entry name" value="CLPPROTEASEA"/>
</dbReference>
<sequence>MVPSKRPLVLCFAGPSGHGKTELARRLGYLLSHELEVVDCTIYNREMELFGARAPYVGSENGSQLNNFLARNSGQRCIVFLDEFDKTSSEIHQTLLLPFDKVEFCKQNDAIFDNDKADKEKLVKKLSGEIKERSVAIFGAPITGRISEFIPFLPFTKGEQAVIVHKFLLELGHKVRTPISLRPGPKEQLLGNVRLRIRRDASVCKLLAEAGYHIDLGARSLITAVKTVEDMLVDVYLDENEEIAENDGKINDFVVDVNGGEVVGRIVPVAA</sequence>
<dbReference type="Gene3D" id="3.40.50.300">
    <property type="entry name" value="P-loop containing nucleotide triphosphate hydrolases"/>
    <property type="match status" value="1"/>
</dbReference>
<dbReference type="GO" id="GO:0005524">
    <property type="term" value="F:ATP binding"/>
    <property type="evidence" value="ECO:0007669"/>
    <property type="project" value="UniProtKB-KW"/>
</dbReference>
<dbReference type="GO" id="GO:0016887">
    <property type="term" value="F:ATP hydrolysis activity"/>
    <property type="evidence" value="ECO:0007669"/>
    <property type="project" value="InterPro"/>
</dbReference>
<evidence type="ECO:0000313" key="5">
    <source>
        <dbReference type="Proteomes" id="UP000014074"/>
    </source>
</evidence>
<dbReference type="KEGG" id="tmn:UCRPA7_2236"/>
<dbReference type="GO" id="GO:0034605">
    <property type="term" value="P:cellular response to heat"/>
    <property type="evidence" value="ECO:0007669"/>
    <property type="project" value="TreeGrafter"/>
</dbReference>
<accession>R8BSE4</accession>
<evidence type="ECO:0000256" key="2">
    <source>
        <dbReference type="ARBA" id="ARBA00022840"/>
    </source>
</evidence>
<keyword evidence="1" id="KW-0547">Nucleotide-binding</keyword>
<dbReference type="AlphaFoldDB" id="R8BSE4"/>
<dbReference type="InterPro" id="IPR003959">
    <property type="entry name" value="ATPase_AAA_core"/>
</dbReference>
<dbReference type="PANTHER" id="PTHR11638">
    <property type="entry name" value="ATP-DEPENDENT CLP PROTEASE"/>
    <property type="match status" value="1"/>
</dbReference>
<evidence type="ECO:0000313" key="4">
    <source>
        <dbReference type="EMBL" id="EOO02256.1"/>
    </source>
</evidence>
<dbReference type="SUPFAM" id="SSF52540">
    <property type="entry name" value="P-loop containing nucleoside triphosphate hydrolases"/>
    <property type="match status" value="1"/>
</dbReference>
<dbReference type="PANTHER" id="PTHR11638:SF18">
    <property type="entry name" value="HEAT SHOCK PROTEIN 104"/>
    <property type="match status" value="1"/>
</dbReference>
<dbReference type="RefSeq" id="XP_007913011.1">
    <property type="nucleotide sequence ID" value="XM_007914820.1"/>
</dbReference>
<gene>
    <name evidence="4" type="ORF">UCRPA7_2236</name>
</gene>
<dbReference type="HOGENOM" id="CLU_082459_0_0_1"/>
<evidence type="ECO:0000259" key="3">
    <source>
        <dbReference type="Pfam" id="PF07724"/>
    </source>
</evidence>
<protein>
    <submittedName>
        <fullName evidence="4">Putative atpase aaa-5 protein</fullName>
    </submittedName>
</protein>
<dbReference type="GO" id="GO:0005737">
    <property type="term" value="C:cytoplasm"/>
    <property type="evidence" value="ECO:0007669"/>
    <property type="project" value="TreeGrafter"/>
</dbReference>
<dbReference type="InterPro" id="IPR027417">
    <property type="entry name" value="P-loop_NTPase"/>
</dbReference>
<feature type="domain" description="ATPase AAA-type core" evidence="3">
    <location>
        <begin position="10"/>
        <end position="101"/>
    </location>
</feature>
<dbReference type="InterPro" id="IPR050130">
    <property type="entry name" value="ClpA_ClpB"/>
</dbReference>
<dbReference type="GeneID" id="19322464"/>
<keyword evidence="5" id="KW-1185">Reference proteome</keyword>
<reference evidence="5" key="1">
    <citation type="journal article" date="2013" name="Genome Announc.">
        <title>Draft genome sequence of the ascomycete Phaeoacremonium aleophilum strain UCR-PA7, a causal agent of the esca disease complex in grapevines.</title>
        <authorList>
            <person name="Blanco-Ulate B."/>
            <person name="Rolshausen P."/>
            <person name="Cantu D."/>
        </authorList>
    </citation>
    <scope>NUCLEOTIDE SEQUENCE [LARGE SCALE GENOMIC DNA]</scope>
    <source>
        <strain evidence="5">UCR-PA7</strain>
    </source>
</reference>
<dbReference type="OrthoDB" id="47330at2759"/>
<dbReference type="Proteomes" id="UP000014074">
    <property type="component" value="Unassembled WGS sequence"/>
</dbReference>
<organism evidence="4 5">
    <name type="scientific">Phaeoacremonium minimum (strain UCR-PA7)</name>
    <name type="common">Esca disease fungus</name>
    <name type="synonym">Togninia minima</name>
    <dbReference type="NCBI Taxonomy" id="1286976"/>
    <lineage>
        <taxon>Eukaryota</taxon>
        <taxon>Fungi</taxon>
        <taxon>Dikarya</taxon>
        <taxon>Ascomycota</taxon>
        <taxon>Pezizomycotina</taxon>
        <taxon>Sordariomycetes</taxon>
        <taxon>Sordariomycetidae</taxon>
        <taxon>Togniniales</taxon>
        <taxon>Togniniaceae</taxon>
        <taxon>Phaeoacremonium</taxon>
    </lineage>
</organism>